<dbReference type="AlphaFoldDB" id="A0A6P8I669"/>
<keyword evidence="14" id="KW-1185">Reference proteome</keyword>
<keyword evidence="4" id="KW-0963">Cytoplasm</keyword>
<evidence type="ECO:0000313" key="14">
    <source>
        <dbReference type="Proteomes" id="UP000515163"/>
    </source>
</evidence>
<dbReference type="InterPro" id="IPR001163">
    <property type="entry name" value="Sm_dom_euk/arc"/>
</dbReference>
<keyword evidence="5" id="KW-0507">mRNA processing</keyword>
<dbReference type="GO" id="GO:0070990">
    <property type="term" value="F:snRNP binding"/>
    <property type="evidence" value="ECO:0007669"/>
    <property type="project" value="TreeGrafter"/>
</dbReference>
<evidence type="ECO:0000256" key="3">
    <source>
        <dbReference type="ARBA" id="ARBA00009123"/>
    </source>
</evidence>
<dbReference type="GO" id="GO:0003723">
    <property type="term" value="F:RNA binding"/>
    <property type="evidence" value="ECO:0007669"/>
    <property type="project" value="UniProtKB-KW"/>
</dbReference>
<evidence type="ECO:0000256" key="10">
    <source>
        <dbReference type="ARBA" id="ARBA00023274"/>
    </source>
</evidence>
<dbReference type="OrthoDB" id="2020720at2759"/>
<evidence type="ECO:0000313" key="15">
    <source>
        <dbReference type="RefSeq" id="XP_031564089.1"/>
    </source>
</evidence>
<dbReference type="SUPFAM" id="SSF50182">
    <property type="entry name" value="Sm-like ribonucleoproteins"/>
    <property type="match status" value="1"/>
</dbReference>
<evidence type="ECO:0000256" key="2">
    <source>
        <dbReference type="ARBA" id="ARBA00004496"/>
    </source>
</evidence>
<feature type="region of interest" description="Disordered" evidence="12">
    <location>
        <begin position="132"/>
        <end position="245"/>
    </location>
</feature>
<dbReference type="InterPro" id="IPR017131">
    <property type="entry name" value="snRNP-assoc_SmB/SmN"/>
</dbReference>
<evidence type="ECO:0000256" key="7">
    <source>
        <dbReference type="ARBA" id="ARBA00022884"/>
    </source>
</evidence>
<comment type="similarity">
    <text evidence="3 11">Belongs to the snRNP SmB/SmN family.</text>
</comment>
<evidence type="ECO:0000256" key="5">
    <source>
        <dbReference type="ARBA" id="ARBA00022664"/>
    </source>
</evidence>
<dbReference type="GO" id="GO:0005685">
    <property type="term" value="C:U1 snRNP"/>
    <property type="evidence" value="ECO:0007669"/>
    <property type="project" value="TreeGrafter"/>
</dbReference>
<dbReference type="SMART" id="SM00651">
    <property type="entry name" value="Sm"/>
    <property type="match status" value="1"/>
</dbReference>
<dbReference type="FunCoup" id="A0A6P8I669">
    <property type="interactions" value="2151"/>
</dbReference>
<keyword evidence="7 11" id="KW-0694">RNA-binding</keyword>
<dbReference type="RefSeq" id="XP_031564089.1">
    <property type="nucleotide sequence ID" value="XM_031708229.1"/>
</dbReference>
<dbReference type="GO" id="GO:0005737">
    <property type="term" value="C:cytoplasm"/>
    <property type="evidence" value="ECO:0007669"/>
    <property type="project" value="UniProtKB-SubCell"/>
</dbReference>
<evidence type="ECO:0000256" key="8">
    <source>
        <dbReference type="ARBA" id="ARBA00023187"/>
    </source>
</evidence>
<evidence type="ECO:0000256" key="6">
    <source>
        <dbReference type="ARBA" id="ARBA00022737"/>
    </source>
</evidence>
<dbReference type="PANTHER" id="PTHR10701:SF0">
    <property type="entry name" value="SMALL NUCLEAR RIBONUCLEOPROTEIN-ASSOCIATED PROTEIN B"/>
    <property type="match status" value="1"/>
</dbReference>
<dbReference type="GeneID" id="116299554"/>
<dbReference type="Pfam" id="PF01423">
    <property type="entry name" value="LSM"/>
    <property type="match status" value="1"/>
</dbReference>
<feature type="region of interest" description="Disordered" evidence="12">
    <location>
        <begin position="82"/>
        <end position="102"/>
    </location>
</feature>
<dbReference type="CDD" id="cd01717">
    <property type="entry name" value="Sm_B"/>
    <property type="match status" value="1"/>
</dbReference>
<evidence type="ECO:0000259" key="13">
    <source>
        <dbReference type="PROSITE" id="PS52002"/>
    </source>
</evidence>
<dbReference type="PROSITE" id="PS52002">
    <property type="entry name" value="SM"/>
    <property type="match status" value="1"/>
</dbReference>
<dbReference type="Proteomes" id="UP000515163">
    <property type="component" value="Unplaced"/>
</dbReference>
<evidence type="ECO:0000256" key="11">
    <source>
        <dbReference type="PIRNR" id="PIRNR037187"/>
    </source>
</evidence>
<dbReference type="PANTHER" id="PTHR10701">
    <property type="entry name" value="SMALL NUCLEAR RIBONUCLEOPROTEIN-ASSOCIATED PROTEIN B AND N"/>
    <property type="match status" value="1"/>
</dbReference>
<keyword evidence="8" id="KW-0508">mRNA splicing</keyword>
<keyword evidence="6" id="KW-0677">Repeat</keyword>
<dbReference type="GO" id="GO:0071013">
    <property type="term" value="C:catalytic step 2 spliceosome"/>
    <property type="evidence" value="ECO:0007669"/>
    <property type="project" value="TreeGrafter"/>
</dbReference>
<dbReference type="Gene3D" id="2.30.30.100">
    <property type="match status" value="1"/>
</dbReference>
<dbReference type="PIRSF" id="PIRSF037187">
    <property type="entry name" value="snRNP_SmB/SmN"/>
    <property type="match status" value="1"/>
</dbReference>
<feature type="compositionally biased region" description="Pro residues" evidence="12">
    <location>
        <begin position="204"/>
        <end position="245"/>
    </location>
</feature>
<dbReference type="GO" id="GO:0005686">
    <property type="term" value="C:U2 snRNP"/>
    <property type="evidence" value="ECO:0007669"/>
    <property type="project" value="TreeGrafter"/>
</dbReference>
<dbReference type="InterPro" id="IPR050914">
    <property type="entry name" value="snRNP_SmB/NAA38-like"/>
</dbReference>
<dbReference type="InParanoid" id="A0A6P8I669"/>
<dbReference type="GO" id="GO:0005687">
    <property type="term" value="C:U4 snRNP"/>
    <property type="evidence" value="ECO:0007669"/>
    <property type="project" value="TreeGrafter"/>
</dbReference>
<evidence type="ECO:0000256" key="4">
    <source>
        <dbReference type="ARBA" id="ARBA00022490"/>
    </source>
</evidence>
<keyword evidence="10 11" id="KW-0687">Ribonucleoprotein</keyword>
<comment type="subcellular location">
    <subcellularLocation>
        <location evidence="2">Cytoplasm</location>
    </subcellularLocation>
    <subcellularLocation>
        <location evidence="1 11">Nucleus</location>
    </subcellularLocation>
</comment>
<proteinExistence type="inferred from homology"/>
<dbReference type="InterPro" id="IPR010920">
    <property type="entry name" value="LSM_dom_sf"/>
</dbReference>
<feature type="domain" description="Sm" evidence="13">
    <location>
        <begin position="5"/>
        <end position="87"/>
    </location>
</feature>
<organism evidence="14 15">
    <name type="scientific">Actinia tenebrosa</name>
    <name type="common">Australian red waratah sea anemone</name>
    <dbReference type="NCBI Taxonomy" id="6105"/>
    <lineage>
        <taxon>Eukaryota</taxon>
        <taxon>Metazoa</taxon>
        <taxon>Cnidaria</taxon>
        <taxon>Anthozoa</taxon>
        <taxon>Hexacorallia</taxon>
        <taxon>Actiniaria</taxon>
        <taxon>Actiniidae</taxon>
        <taxon>Actinia</taxon>
    </lineage>
</organism>
<dbReference type="GO" id="GO:0005682">
    <property type="term" value="C:U5 snRNP"/>
    <property type="evidence" value="ECO:0007669"/>
    <property type="project" value="TreeGrafter"/>
</dbReference>
<feature type="compositionally biased region" description="Pro residues" evidence="12">
    <location>
        <begin position="150"/>
        <end position="171"/>
    </location>
</feature>
<dbReference type="GO" id="GO:0046540">
    <property type="term" value="C:U4/U6 x U5 tri-snRNP complex"/>
    <property type="evidence" value="ECO:0007669"/>
    <property type="project" value="TreeGrafter"/>
</dbReference>
<reference evidence="15" key="1">
    <citation type="submission" date="2025-08" db="UniProtKB">
        <authorList>
            <consortium name="RefSeq"/>
        </authorList>
    </citation>
    <scope>IDENTIFICATION</scope>
    <source>
        <tissue evidence="15">Tentacle</tissue>
    </source>
</reference>
<accession>A0A6P8I669</accession>
<evidence type="ECO:0000256" key="9">
    <source>
        <dbReference type="ARBA" id="ARBA00023242"/>
    </source>
</evidence>
<dbReference type="GO" id="GO:0071004">
    <property type="term" value="C:U2-type prespliceosome"/>
    <property type="evidence" value="ECO:0007669"/>
    <property type="project" value="TreeGrafter"/>
</dbReference>
<evidence type="ECO:0000256" key="12">
    <source>
        <dbReference type="SAM" id="MobiDB-lite"/>
    </source>
</evidence>
<dbReference type="GO" id="GO:0000398">
    <property type="term" value="P:mRNA splicing, via spliceosome"/>
    <property type="evidence" value="ECO:0007669"/>
    <property type="project" value="TreeGrafter"/>
</dbReference>
<keyword evidence="9 11" id="KW-0539">Nucleus</keyword>
<evidence type="ECO:0000256" key="1">
    <source>
        <dbReference type="ARBA" id="ARBA00004123"/>
    </source>
</evidence>
<dbReference type="InterPro" id="IPR047575">
    <property type="entry name" value="Sm"/>
</dbReference>
<gene>
    <name evidence="15" type="primary">LOC116299554</name>
</gene>
<dbReference type="FunFam" id="2.30.30.100:FF:000004">
    <property type="entry name" value="Small nuclear ribonucleoprotein-associated proteins"/>
    <property type="match status" value="1"/>
</dbReference>
<feature type="compositionally biased region" description="Low complexity" evidence="12">
    <location>
        <begin position="191"/>
        <end position="203"/>
    </location>
</feature>
<name>A0A6P8I669_ACTTE</name>
<protein>
    <recommendedName>
        <fullName evidence="11">Small nuclear ribonucleoprotein-associated protein</fullName>
    </recommendedName>
</protein>
<dbReference type="KEGG" id="aten:116299554"/>
<sequence>MPTIGKSSKMLQHINYRMRCSLQDGRVFIGTFLAFDKHMNIILGDCDEFRKVKPKSSKSQEREEKRVLGLVLLRGEHLVSLTVDGPPPSDEKAKSLGANAAPGPGMGRAAGRGIPAPIVPTIAAPPGLAGPVRGVGGPAQQMMTPQGRGAPPPGVPPGPPGMMRGPPPRMGGPPDQAGQQGGRGGPPPGMPQGMGPQSLMGRGVPPPGMVPPGMPPPGMRGPPGRMPPPGLMGRGPPPGMRPPPR</sequence>